<feature type="non-terminal residue" evidence="2">
    <location>
        <position position="1"/>
    </location>
</feature>
<feature type="non-terminal residue" evidence="2">
    <location>
        <position position="106"/>
    </location>
</feature>
<dbReference type="SUPFAM" id="SSF74650">
    <property type="entry name" value="Galactose mutarotase-like"/>
    <property type="match status" value="1"/>
</dbReference>
<comment type="caution">
    <text evidence="2">The sequence shown here is derived from an EMBL/GenBank/DDBJ whole genome shotgun (WGS) entry which is preliminary data.</text>
</comment>
<dbReference type="InterPro" id="IPR011682">
    <property type="entry name" value="Glyco_hydro_38_C"/>
</dbReference>
<sequence>YYKVLVGDNGDITSIYDKNLKKELLQKPASLTFLYEKPETKPSWHMDWKDRQNPPVDYLNGDAKITIAEQGPARVALEITRKKRNSEITQVLSLAAGNAGKRLEIA</sequence>
<dbReference type="Pfam" id="PF07748">
    <property type="entry name" value="Glyco_hydro_38C"/>
    <property type="match status" value="1"/>
</dbReference>
<proteinExistence type="predicted"/>
<gene>
    <name evidence="2" type="ORF">N2K84_20345</name>
</gene>
<dbReference type="RefSeq" id="WP_282593662.1">
    <property type="nucleotide sequence ID" value="NZ_JAPAAF010000152.1"/>
</dbReference>
<keyword evidence="3" id="KW-1185">Reference proteome</keyword>
<dbReference type="GO" id="GO:0004559">
    <property type="term" value="F:alpha-mannosidase activity"/>
    <property type="evidence" value="ECO:0007669"/>
    <property type="project" value="InterPro"/>
</dbReference>
<evidence type="ECO:0000259" key="1">
    <source>
        <dbReference type="Pfam" id="PF07748"/>
    </source>
</evidence>
<accession>A0AA41Y7Y4</accession>
<dbReference type="Proteomes" id="UP001163821">
    <property type="component" value="Unassembled WGS sequence"/>
</dbReference>
<dbReference type="GO" id="GO:0006013">
    <property type="term" value="P:mannose metabolic process"/>
    <property type="evidence" value="ECO:0007669"/>
    <property type="project" value="InterPro"/>
</dbReference>
<feature type="domain" description="Glycosyl hydrolase family 38 C-terminal" evidence="1">
    <location>
        <begin position="1"/>
        <end position="98"/>
    </location>
</feature>
<evidence type="ECO:0000313" key="3">
    <source>
        <dbReference type="Proteomes" id="UP001163821"/>
    </source>
</evidence>
<organism evidence="2 3">
    <name type="scientific">Gaoshiqia sediminis</name>
    <dbReference type="NCBI Taxonomy" id="2986998"/>
    <lineage>
        <taxon>Bacteria</taxon>
        <taxon>Pseudomonadati</taxon>
        <taxon>Bacteroidota</taxon>
        <taxon>Bacteroidia</taxon>
        <taxon>Marinilabiliales</taxon>
        <taxon>Prolixibacteraceae</taxon>
        <taxon>Gaoshiqia</taxon>
    </lineage>
</organism>
<dbReference type="GO" id="GO:0030246">
    <property type="term" value="F:carbohydrate binding"/>
    <property type="evidence" value="ECO:0007669"/>
    <property type="project" value="InterPro"/>
</dbReference>
<dbReference type="Gene3D" id="2.70.98.30">
    <property type="entry name" value="Golgi alpha-mannosidase II, domain 4"/>
    <property type="match status" value="1"/>
</dbReference>
<dbReference type="EMBL" id="JAPAAF010000152">
    <property type="protein sequence ID" value="MCW0485091.1"/>
    <property type="molecule type" value="Genomic_DNA"/>
</dbReference>
<reference evidence="2" key="1">
    <citation type="submission" date="2022-10" db="EMBL/GenBank/DDBJ databases">
        <title>Gaoshiqiia sediminis gen. nov., sp. nov., isolated from coastal sediment.</title>
        <authorList>
            <person name="Yu W.X."/>
            <person name="Mu D.S."/>
            <person name="Du J.Z."/>
            <person name="Liang Y.Q."/>
        </authorList>
    </citation>
    <scope>NUCLEOTIDE SEQUENCE</scope>
    <source>
        <strain evidence="2">A06</strain>
    </source>
</reference>
<evidence type="ECO:0000313" key="2">
    <source>
        <dbReference type="EMBL" id="MCW0485091.1"/>
    </source>
</evidence>
<protein>
    <recommendedName>
        <fullName evidence="1">Glycosyl hydrolase family 38 C-terminal domain-containing protein</fullName>
    </recommendedName>
</protein>
<name>A0AA41Y7Y4_9BACT</name>
<dbReference type="AlphaFoldDB" id="A0AA41Y7Y4"/>
<dbReference type="InterPro" id="IPR011013">
    <property type="entry name" value="Gal_mutarotase_sf_dom"/>
</dbReference>